<dbReference type="InterPro" id="IPR005901">
    <property type="entry name" value="GLPGLI"/>
</dbReference>
<comment type="caution">
    <text evidence="2">The sequence shown here is derived from an EMBL/GenBank/DDBJ whole genome shotgun (WGS) entry which is preliminary data.</text>
</comment>
<sequence>MKTTLKLTFICAIIFIADNCLAQNVHFVKNGIIEFEKRSNIYALIKKRINKNNESYMNQAFDNYKKNNPQFKAAKSTLKFNTDKGLYRFEEESTSGNNNWIANNPIADLKNIVGTDFKTESSTTQKSVYEATYLVKDSVRKINWKITDETREIAGYECRRANAIIMDSVYVVAYYANQIAVSGGPESFAGLPGMILGLALPHENITWFATKVTEVTVPEKELLPPTKGKPVDNAGLKKVLMAAMKDWGEWAQPDLKAFSL</sequence>
<dbReference type="Pfam" id="PF22252">
    <property type="entry name" value="PNGase_F-II_N"/>
    <property type="match status" value="1"/>
</dbReference>
<proteinExistence type="predicted"/>
<evidence type="ECO:0000313" key="2">
    <source>
        <dbReference type="EMBL" id="GAA3973931.1"/>
    </source>
</evidence>
<dbReference type="EMBL" id="BAABAK010000015">
    <property type="protein sequence ID" value="GAA3973931.1"/>
    <property type="molecule type" value="Genomic_DNA"/>
</dbReference>
<protein>
    <submittedName>
        <fullName evidence="2">GLPGLI family protein</fullName>
    </submittedName>
</protein>
<organism evidence="2 3">
    <name type="scientific">Pedobacter ginsengiterrae</name>
    <dbReference type="NCBI Taxonomy" id="871696"/>
    <lineage>
        <taxon>Bacteria</taxon>
        <taxon>Pseudomonadati</taxon>
        <taxon>Bacteroidota</taxon>
        <taxon>Sphingobacteriia</taxon>
        <taxon>Sphingobacteriales</taxon>
        <taxon>Sphingobacteriaceae</taxon>
        <taxon>Pedobacter</taxon>
    </lineage>
</organism>
<keyword evidence="3" id="KW-1185">Reference proteome</keyword>
<name>A0ABP7Q0R7_9SPHI</name>
<feature type="signal peptide" evidence="1">
    <location>
        <begin position="1"/>
        <end position="22"/>
    </location>
</feature>
<evidence type="ECO:0000256" key="1">
    <source>
        <dbReference type="SAM" id="SignalP"/>
    </source>
</evidence>
<dbReference type="Proteomes" id="UP001501081">
    <property type="component" value="Unassembled WGS sequence"/>
</dbReference>
<evidence type="ECO:0000313" key="3">
    <source>
        <dbReference type="Proteomes" id="UP001501081"/>
    </source>
</evidence>
<keyword evidence="1" id="KW-0732">Signal</keyword>
<feature type="chain" id="PRO_5046458187" evidence="1">
    <location>
        <begin position="23"/>
        <end position="260"/>
    </location>
</feature>
<dbReference type="NCBIfam" id="TIGR01200">
    <property type="entry name" value="GLPGLI"/>
    <property type="match status" value="1"/>
</dbReference>
<dbReference type="RefSeq" id="WP_344768022.1">
    <property type="nucleotide sequence ID" value="NZ_BAABAK010000015.1"/>
</dbReference>
<reference evidence="3" key="1">
    <citation type="journal article" date="2019" name="Int. J. Syst. Evol. Microbiol.">
        <title>The Global Catalogue of Microorganisms (GCM) 10K type strain sequencing project: providing services to taxonomists for standard genome sequencing and annotation.</title>
        <authorList>
            <consortium name="The Broad Institute Genomics Platform"/>
            <consortium name="The Broad Institute Genome Sequencing Center for Infectious Disease"/>
            <person name="Wu L."/>
            <person name="Ma J."/>
        </authorList>
    </citation>
    <scope>NUCLEOTIDE SEQUENCE [LARGE SCALE GENOMIC DNA]</scope>
    <source>
        <strain evidence="3">JCM 17338</strain>
    </source>
</reference>
<gene>
    <name evidence="2" type="ORF">GCM10022246_27880</name>
</gene>
<accession>A0ABP7Q0R7</accession>